<dbReference type="Proteomes" id="UP000237846">
    <property type="component" value="Unassembled WGS sequence"/>
</dbReference>
<name>A0A2T0Q9L0_9ACTN</name>
<accession>A0A2T0Q9L0</accession>
<protein>
    <submittedName>
        <fullName evidence="2">Uncharacterized protein</fullName>
    </submittedName>
</protein>
<sequence length="74" mass="7774">MRPPVFFISGPARPTTASARPRGGARPAAPAGSAPARVRSCPRAPRPVPRPREAVPAPGTPFAVQFALYQEVTE</sequence>
<comment type="caution">
    <text evidence="2">The sequence shown here is derived from an EMBL/GenBank/DDBJ whole genome shotgun (WGS) entry which is preliminary data.</text>
</comment>
<evidence type="ECO:0000256" key="1">
    <source>
        <dbReference type="SAM" id="MobiDB-lite"/>
    </source>
</evidence>
<evidence type="ECO:0000313" key="2">
    <source>
        <dbReference type="EMBL" id="PRY00558.1"/>
    </source>
</evidence>
<keyword evidence="3" id="KW-1185">Reference proteome</keyword>
<feature type="region of interest" description="Disordered" evidence="1">
    <location>
        <begin position="1"/>
        <end position="60"/>
    </location>
</feature>
<organism evidence="2 3">
    <name type="scientific">Allonocardiopsis opalescens</name>
    <dbReference type="NCBI Taxonomy" id="1144618"/>
    <lineage>
        <taxon>Bacteria</taxon>
        <taxon>Bacillati</taxon>
        <taxon>Actinomycetota</taxon>
        <taxon>Actinomycetes</taxon>
        <taxon>Streptosporangiales</taxon>
        <taxon>Allonocardiopsis</taxon>
    </lineage>
</organism>
<feature type="compositionally biased region" description="Low complexity" evidence="1">
    <location>
        <begin position="17"/>
        <end position="43"/>
    </location>
</feature>
<dbReference type="AlphaFoldDB" id="A0A2T0Q9L0"/>
<gene>
    <name evidence="2" type="ORF">CLV72_102189</name>
</gene>
<proteinExistence type="predicted"/>
<evidence type="ECO:0000313" key="3">
    <source>
        <dbReference type="Proteomes" id="UP000237846"/>
    </source>
</evidence>
<reference evidence="2 3" key="1">
    <citation type="submission" date="2018-03" db="EMBL/GenBank/DDBJ databases">
        <title>Genomic Encyclopedia of Archaeal and Bacterial Type Strains, Phase II (KMG-II): from individual species to whole genera.</title>
        <authorList>
            <person name="Goeker M."/>
        </authorList>
    </citation>
    <scope>NUCLEOTIDE SEQUENCE [LARGE SCALE GENOMIC DNA]</scope>
    <source>
        <strain evidence="2 3">DSM 45601</strain>
    </source>
</reference>
<dbReference type="EMBL" id="PVZC01000002">
    <property type="protein sequence ID" value="PRY00558.1"/>
    <property type="molecule type" value="Genomic_DNA"/>
</dbReference>